<dbReference type="EMBL" id="MU006712">
    <property type="protein sequence ID" value="KAF2628686.1"/>
    <property type="molecule type" value="Genomic_DNA"/>
</dbReference>
<keyword evidence="2" id="KW-1185">Reference proteome</keyword>
<comment type="caution">
    <text evidence="1">The sequence shown here is derived from an EMBL/GenBank/DDBJ whole genome shotgun (WGS) entry which is preliminary data.</text>
</comment>
<reference evidence="1" key="1">
    <citation type="journal article" date="2020" name="Stud. Mycol.">
        <title>101 Dothideomycetes genomes: a test case for predicting lifestyles and emergence of pathogens.</title>
        <authorList>
            <person name="Haridas S."/>
            <person name="Albert R."/>
            <person name="Binder M."/>
            <person name="Bloem J."/>
            <person name="Labutti K."/>
            <person name="Salamov A."/>
            <person name="Andreopoulos B."/>
            <person name="Baker S."/>
            <person name="Barry K."/>
            <person name="Bills G."/>
            <person name="Bluhm B."/>
            <person name="Cannon C."/>
            <person name="Castanera R."/>
            <person name="Culley D."/>
            <person name="Daum C."/>
            <person name="Ezra D."/>
            <person name="Gonzalez J."/>
            <person name="Henrissat B."/>
            <person name="Kuo A."/>
            <person name="Liang C."/>
            <person name="Lipzen A."/>
            <person name="Lutzoni F."/>
            <person name="Magnuson J."/>
            <person name="Mondo S."/>
            <person name="Nolan M."/>
            <person name="Ohm R."/>
            <person name="Pangilinan J."/>
            <person name="Park H.-J."/>
            <person name="Ramirez L."/>
            <person name="Alfaro M."/>
            <person name="Sun H."/>
            <person name="Tritt A."/>
            <person name="Yoshinaga Y."/>
            <person name="Zwiers L.-H."/>
            <person name="Turgeon B."/>
            <person name="Goodwin S."/>
            <person name="Spatafora J."/>
            <person name="Crous P."/>
            <person name="Grigoriev I."/>
        </authorList>
    </citation>
    <scope>NUCLEOTIDE SEQUENCE</scope>
    <source>
        <strain evidence="1">CBS 525.71</strain>
    </source>
</reference>
<name>A0ACB6S356_9PLEO</name>
<evidence type="ECO:0000313" key="1">
    <source>
        <dbReference type="EMBL" id="KAF2628686.1"/>
    </source>
</evidence>
<sequence length="105" mass="12177">MRELDELLPIDRRNIRTYAVHGQLDLRALDRIESIDKHNPTSVQAAFVGIVHMSGFRQAGLEDEQIMFIPNQPEPGCELFYRDSTHPGCSHETFRVHLLLERRSH</sequence>
<organism evidence="1 2">
    <name type="scientific">Macroventuria anomochaeta</name>
    <dbReference type="NCBI Taxonomy" id="301207"/>
    <lineage>
        <taxon>Eukaryota</taxon>
        <taxon>Fungi</taxon>
        <taxon>Dikarya</taxon>
        <taxon>Ascomycota</taxon>
        <taxon>Pezizomycotina</taxon>
        <taxon>Dothideomycetes</taxon>
        <taxon>Pleosporomycetidae</taxon>
        <taxon>Pleosporales</taxon>
        <taxon>Pleosporineae</taxon>
        <taxon>Didymellaceae</taxon>
        <taxon>Macroventuria</taxon>
    </lineage>
</organism>
<evidence type="ECO:0000313" key="2">
    <source>
        <dbReference type="Proteomes" id="UP000799754"/>
    </source>
</evidence>
<gene>
    <name evidence="1" type="ORF">BU25DRAFT_30355</name>
</gene>
<protein>
    <submittedName>
        <fullName evidence="1">Uncharacterized protein</fullName>
    </submittedName>
</protein>
<proteinExistence type="predicted"/>
<accession>A0ACB6S356</accession>
<dbReference type="Proteomes" id="UP000799754">
    <property type="component" value="Unassembled WGS sequence"/>
</dbReference>